<protein>
    <recommendedName>
        <fullName evidence="3">FCP1 homology domain-containing protein</fullName>
    </recommendedName>
</protein>
<accession>A0A8H7BZM3</accession>
<evidence type="ECO:0000313" key="1">
    <source>
        <dbReference type="EMBL" id="KAF7729269.1"/>
    </source>
</evidence>
<comment type="caution">
    <text evidence="1">The sequence shown here is derived from an EMBL/GenBank/DDBJ whole genome shotgun (WGS) entry which is preliminary data.</text>
</comment>
<sequence length="359" mass="41873">MPTSSCPRLGPDLVSDPSSWRPKLSLKLVIKDQPLPVKRNRSEQSALPPEDVPLNTHEIMYRGEEPKLMLEDKYEIQGAYPRGFFVVMAKRCIQHNFVFQYPDHPWFEDLYGMRKSAYIVLRTGEEGELWELHLKPSRDKMWLFGYLCKHDDMIRIVKESMEELLWQRKLPLVLDLDDTLVRMIGEGNDRFVPEGDVRKYNVVSVLDPQRNCIRGILYSARSEHDYIKRSPDPSRPPKDLLALYSFCALKDGSLGSAFTLPLILDDETRMWPSEQRDNIIVVKSQQNADVWNVPLFPVIQETLAYVHQEFFRQLDLWHNKQMEAEQNGVVCTREVPSAIGIYKTYLRHILRDMIAARQA</sequence>
<dbReference type="Gene3D" id="3.40.50.1000">
    <property type="entry name" value="HAD superfamily/HAD-like"/>
    <property type="match status" value="1"/>
</dbReference>
<name>A0A8H7BZM3_9FUNG</name>
<dbReference type="InterPro" id="IPR023214">
    <property type="entry name" value="HAD_sf"/>
</dbReference>
<organism evidence="1 2">
    <name type="scientific">Apophysomyces ossiformis</name>
    <dbReference type="NCBI Taxonomy" id="679940"/>
    <lineage>
        <taxon>Eukaryota</taxon>
        <taxon>Fungi</taxon>
        <taxon>Fungi incertae sedis</taxon>
        <taxon>Mucoromycota</taxon>
        <taxon>Mucoromycotina</taxon>
        <taxon>Mucoromycetes</taxon>
        <taxon>Mucorales</taxon>
        <taxon>Mucorineae</taxon>
        <taxon>Mucoraceae</taxon>
        <taxon>Apophysomyces</taxon>
    </lineage>
</organism>
<evidence type="ECO:0008006" key="3">
    <source>
        <dbReference type="Google" id="ProtNLM"/>
    </source>
</evidence>
<dbReference type="OrthoDB" id="10249888at2759"/>
<proteinExistence type="predicted"/>
<dbReference type="EMBL" id="JABAYA010000027">
    <property type="protein sequence ID" value="KAF7729269.1"/>
    <property type="molecule type" value="Genomic_DNA"/>
</dbReference>
<gene>
    <name evidence="1" type="ORF">EC973_004799</name>
</gene>
<dbReference type="Proteomes" id="UP000605846">
    <property type="component" value="Unassembled WGS sequence"/>
</dbReference>
<reference evidence="1" key="1">
    <citation type="submission" date="2020-01" db="EMBL/GenBank/DDBJ databases">
        <title>Genome Sequencing of Three Apophysomyces-Like Fungal Strains Confirms a Novel Fungal Genus in the Mucoromycota with divergent Burkholderia-like Endosymbiotic Bacteria.</title>
        <authorList>
            <person name="Stajich J.E."/>
            <person name="Macias A.M."/>
            <person name="Carter-House D."/>
            <person name="Lovett B."/>
            <person name="Kasson L.R."/>
            <person name="Berry K."/>
            <person name="Grigoriev I."/>
            <person name="Chang Y."/>
            <person name="Spatafora J."/>
            <person name="Kasson M.T."/>
        </authorList>
    </citation>
    <scope>NUCLEOTIDE SEQUENCE</scope>
    <source>
        <strain evidence="1">NRRL A-21654</strain>
    </source>
</reference>
<keyword evidence="2" id="KW-1185">Reference proteome</keyword>
<dbReference type="AlphaFoldDB" id="A0A8H7BZM3"/>
<evidence type="ECO:0000313" key="2">
    <source>
        <dbReference type="Proteomes" id="UP000605846"/>
    </source>
</evidence>